<protein>
    <submittedName>
        <fullName evidence="2">Uncharacterized protein</fullName>
    </submittedName>
</protein>
<dbReference type="SUPFAM" id="SSF48208">
    <property type="entry name" value="Six-hairpin glycosidases"/>
    <property type="match status" value="1"/>
</dbReference>
<dbReference type="InterPro" id="IPR008928">
    <property type="entry name" value="6-hairpin_glycosidase_sf"/>
</dbReference>
<evidence type="ECO:0000313" key="3">
    <source>
        <dbReference type="Proteomes" id="UP000198337"/>
    </source>
</evidence>
<feature type="region of interest" description="Disordered" evidence="1">
    <location>
        <begin position="112"/>
        <end position="191"/>
    </location>
</feature>
<feature type="compositionally biased region" description="Acidic residues" evidence="1">
    <location>
        <begin position="123"/>
        <end position="168"/>
    </location>
</feature>
<sequence>MDIFITQIALTLNALLMKLKNCFTFSLCLICILLHLSCSKDNDLLSEYVSIDSSKIDDNSQFAVDDIFFMDSSSSIVLDVLANDNLYNGNNIKIISVSEPKNGIVIINNDNTLTYTPNTGNTEAEEPVIEEPATEDTSTEDTSTEDTSTEDTSTEDTSTEDTSTEEQPIDNFTYDIEVQNEDNTTTTSTGNVIVNTSTTDKVSEDVAFWQRKFDQEFNDPDNQVDSIDATQKSESANENQEYYFLAYYLDAHISMWQATGEYKYLDNALKLIENTINDAQPLNIKGKQFLGWPTNPNHPEASAKGYPLWESFMFRFVSSLLRVMHKSPNLRSDSNIQKRYETILNFTIENIWNKWEHDGIHNMYRINTHMSSHWARIGMDLYLITGESKYKLVFDNISHGTMIGWPSNLKNQIKTNSEISSALVWNQNWTNAAIQDTSHAGAIVSFWVAAYENSMYWDKNHIDGLISTLKNVIWTKSMGDRFTKNVDGTGGYDYYGRLHEWLHLGRFDSEIQQQIKENYTGANLTYYGIQPLGIAALNAKILLDGAPVYPEQ</sequence>
<comment type="caution">
    <text evidence="2">The sequence shown here is derived from an EMBL/GenBank/DDBJ whole genome shotgun (WGS) entry which is preliminary data.</text>
</comment>
<dbReference type="Proteomes" id="UP000198337">
    <property type="component" value="Unassembled WGS sequence"/>
</dbReference>
<dbReference type="Pfam" id="PF17963">
    <property type="entry name" value="Big_9"/>
    <property type="match status" value="1"/>
</dbReference>
<gene>
    <name evidence="2" type="ORF">SAMN04488009_3066</name>
</gene>
<proteinExistence type="predicted"/>
<accession>A0ABY1SJV0</accession>
<evidence type="ECO:0000313" key="2">
    <source>
        <dbReference type="EMBL" id="SNR66764.1"/>
    </source>
</evidence>
<organism evidence="2 3">
    <name type="scientific">Maribacter sedimenticola</name>
    <dbReference type="NCBI Taxonomy" id="228956"/>
    <lineage>
        <taxon>Bacteria</taxon>
        <taxon>Pseudomonadati</taxon>
        <taxon>Bacteroidota</taxon>
        <taxon>Flavobacteriia</taxon>
        <taxon>Flavobacteriales</taxon>
        <taxon>Flavobacteriaceae</taxon>
        <taxon>Maribacter</taxon>
    </lineage>
</organism>
<feature type="compositionally biased region" description="Polar residues" evidence="1">
    <location>
        <begin position="181"/>
        <end position="191"/>
    </location>
</feature>
<evidence type="ECO:0000256" key="1">
    <source>
        <dbReference type="SAM" id="MobiDB-lite"/>
    </source>
</evidence>
<name>A0ABY1SJV0_9FLAO</name>
<reference evidence="2 3" key="1">
    <citation type="submission" date="2017-06" db="EMBL/GenBank/DDBJ databases">
        <authorList>
            <person name="Varghese N."/>
            <person name="Submissions S."/>
        </authorList>
    </citation>
    <scope>NUCLEOTIDE SEQUENCE [LARGE SCALE GENOMIC DNA]</scope>
    <source>
        <strain evidence="2 3">DSM 19840</strain>
    </source>
</reference>
<keyword evidence="3" id="KW-1185">Reference proteome</keyword>
<feature type="compositionally biased region" description="Polar residues" evidence="1">
    <location>
        <begin position="112"/>
        <end position="122"/>
    </location>
</feature>
<dbReference type="EMBL" id="FZNV01000005">
    <property type="protein sequence ID" value="SNR66764.1"/>
    <property type="molecule type" value="Genomic_DNA"/>
</dbReference>